<name>A0A841SI05_9ACTN</name>
<evidence type="ECO:0000313" key="2">
    <source>
        <dbReference type="EMBL" id="MBB6567706.1"/>
    </source>
</evidence>
<proteinExistence type="predicted"/>
<accession>A0A841SI05</accession>
<evidence type="ECO:0000256" key="1">
    <source>
        <dbReference type="SAM" id="SignalP"/>
    </source>
</evidence>
<sequence length="42" mass="4214">MRKVALLAVVVFGLGLVGAPAAVAVPNEAVPVADCPKCPPSW</sequence>
<keyword evidence="1" id="KW-0732">Signal</keyword>
<comment type="caution">
    <text evidence="2">The sequence shown here is derived from an EMBL/GenBank/DDBJ whole genome shotgun (WGS) entry which is preliminary data.</text>
</comment>
<organism evidence="2 3">
    <name type="scientific">Kribbella sandramycini</name>
    <dbReference type="NCBI Taxonomy" id="60450"/>
    <lineage>
        <taxon>Bacteria</taxon>
        <taxon>Bacillati</taxon>
        <taxon>Actinomycetota</taxon>
        <taxon>Actinomycetes</taxon>
        <taxon>Propionibacteriales</taxon>
        <taxon>Kribbellaceae</taxon>
        <taxon>Kribbella</taxon>
    </lineage>
</organism>
<dbReference type="Proteomes" id="UP000553957">
    <property type="component" value="Unassembled WGS sequence"/>
</dbReference>
<dbReference type="AlphaFoldDB" id="A0A841SI05"/>
<feature type="chain" id="PRO_5032483849" evidence="1">
    <location>
        <begin position="25"/>
        <end position="42"/>
    </location>
</feature>
<gene>
    <name evidence="2" type="ORF">HNR71_003343</name>
</gene>
<reference evidence="2 3" key="1">
    <citation type="submission" date="2020-08" db="EMBL/GenBank/DDBJ databases">
        <title>Sequencing the genomes of 1000 actinobacteria strains.</title>
        <authorList>
            <person name="Klenk H.-P."/>
        </authorList>
    </citation>
    <scope>NUCLEOTIDE SEQUENCE [LARGE SCALE GENOMIC DNA]</scope>
    <source>
        <strain evidence="2 3">DSM 15626</strain>
    </source>
</reference>
<feature type="signal peptide" evidence="1">
    <location>
        <begin position="1"/>
        <end position="24"/>
    </location>
</feature>
<dbReference type="EMBL" id="JACHKF010000001">
    <property type="protein sequence ID" value="MBB6567706.1"/>
    <property type="molecule type" value="Genomic_DNA"/>
</dbReference>
<protein>
    <submittedName>
        <fullName evidence="2">UDP-N-acetyl-D-mannosaminuronate dehydrogenase</fullName>
    </submittedName>
</protein>
<evidence type="ECO:0000313" key="3">
    <source>
        <dbReference type="Proteomes" id="UP000553957"/>
    </source>
</evidence>